<evidence type="ECO:0000313" key="2">
    <source>
        <dbReference type="EMBL" id="UUI74712.1"/>
    </source>
</evidence>
<dbReference type="Pfam" id="PF00248">
    <property type="entry name" value="Aldo_ket_red"/>
    <property type="match status" value="1"/>
</dbReference>
<dbReference type="PANTHER" id="PTHR43364">
    <property type="entry name" value="NADH-SPECIFIC METHYLGLYOXAL REDUCTASE-RELATED"/>
    <property type="match status" value="1"/>
</dbReference>
<keyword evidence="3" id="KW-1185">Reference proteome</keyword>
<reference evidence="2 3" key="1">
    <citation type="submission" date="2022-07" db="EMBL/GenBank/DDBJ databases">
        <title>Novel species in genus cellulomonas.</title>
        <authorList>
            <person name="Ye L."/>
        </authorList>
    </citation>
    <scope>NUCLEOTIDE SEQUENCE [LARGE SCALE GENOMIC DNA]</scope>
    <source>
        <strain evidence="3">zg-Y338</strain>
    </source>
</reference>
<dbReference type="RefSeq" id="WP_227570432.1">
    <property type="nucleotide sequence ID" value="NZ_CP101988.1"/>
</dbReference>
<dbReference type="InterPro" id="IPR036812">
    <property type="entry name" value="NAD(P)_OxRdtase_dom_sf"/>
</dbReference>
<proteinExistence type="predicted"/>
<dbReference type="SUPFAM" id="SSF51430">
    <property type="entry name" value="NAD(P)-linked oxidoreductase"/>
    <property type="match status" value="1"/>
</dbReference>
<dbReference type="InterPro" id="IPR023210">
    <property type="entry name" value="NADP_OxRdtase_dom"/>
</dbReference>
<feature type="domain" description="NADP-dependent oxidoreductase" evidence="1">
    <location>
        <begin position="20"/>
        <end position="328"/>
    </location>
</feature>
<dbReference type="InterPro" id="IPR050523">
    <property type="entry name" value="AKR_Detox_Biosynth"/>
</dbReference>
<sequence length="330" mass="35901">MTTTSPNPTAQDPIAAEAPPLALGAMSFGTTIDEDRAFGLLDAYVAAGGVWIDTADCYSFWTDDSGRGGASELLLGRWLAARPGARERVRIVTKVGCEPLHPGSYPELSEGLAPEVVRRVAAQSLERMGIDHIDLLLAHRDDRATPLGPTVEAFAGLVEQGVVGRWGYSNTALWRVERGAAHARARGLVGPSAIQLRYTYLQPRPFVRDHDHDHRFGWITDEVLDYAASNPGVDLWAYTPLLYGAYDREDRAISDAYTHPGTTRRLEVLHEVARELGRTRGEVVLAWLAGGDPVVRPVVGVSSTAQLEAALSGVRLALPPEARERLDAPW</sequence>
<dbReference type="Gene3D" id="3.20.20.100">
    <property type="entry name" value="NADP-dependent oxidoreductase domain"/>
    <property type="match status" value="1"/>
</dbReference>
<name>A0ABY5KW44_9CELL</name>
<evidence type="ECO:0000259" key="1">
    <source>
        <dbReference type="Pfam" id="PF00248"/>
    </source>
</evidence>
<dbReference type="Proteomes" id="UP001316189">
    <property type="component" value="Chromosome"/>
</dbReference>
<organism evidence="2 3">
    <name type="scientific">Cellulomonas chengniuliangii</name>
    <dbReference type="NCBI Taxonomy" id="2968084"/>
    <lineage>
        <taxon>Bacteria</taxon>
        <taxon>Bacillati</taxon>
        <taxon>Actinomycetota</taxon>
        <taxon>Actinomycetes</taxon>
        <taxon>Micrococcales</taxon>
        <taxon>Cellulomonadaceae</taxon>
        <taxon>Cellulomonas</taxon>
    </lineage>
</organism>
<protein>
    <submittedName>
        <fullName evidence="2">Aldo/keto reductase</fullName>
    </submittedName>
</protein>
<evidence type="ECO:0000313" key="3">
    <source>
        <dbReference type="Proteomes" id="UP001316189"/>
    </source>
</evidence>
<gene>
    <name evidence="2" type="ORF">NP064_13085</name>
</gene>
<dbReference type="EMBL" id="CP101988">
    <property type="protein sequence ID" value="UUI74712.1"/>
    <property type="molecule type" value="Genomic_DNA"/>
</dbReference>
<accession>A0ABY5KW44</accession>
<dbReference type="PANTHER" id="PTHR43364:SF6">
    <property type="entry name" value="OXIDOREDUCTASE-RELATED"/>
    <property type="match status" value="1"/>
</dbReference>